<protein>
    <submittedName>
        <fullName evidence="2">Uncharacterized protein</fullName>
    </submittedName>
</protein>
<dbReference type="AlphaFoldDB" id="A0A0A9D3K3"/>
<reference evidence="2" key="1">
    <citation type="submission" date="2014-09" db="EMBL/GenBank/DDBJ databases">
        <authorList>
            <person name="Magalhaes I.L.F."/>
            <person name="Oliveira U."/>
            <person name="Santos F.R."/>
            <person name="Vidigal T.H.D.A."/>
            <person name="Brescovit A.D."/>
            <person name="Santos A.J."/>
        </authorList>
    </citation>
    <scope>NUCLEOTIDE SEQUENCE</scope>
    <source>
        <tissue evidence="2">Shoot tissue taken approximately 20 cm above the soil surface</tissue>
    </source>
</reference>
<keyword evidence="1" id="KW-1133">Transmembrane helix</keyword>
<name>A0A0A9D3K3_ARUDO</name>
<keyword evidence="1" id="KW-0812">Transmembrane</keyword>
<reference evidence="2" key="2">
    <citation type="journal article" date="2015" name="Data Brief">
        <title>Shoot transcriptome of the giant reed, Arundo donax.</title>
        <authorList>
            <person name="Barrero R.A."/>
            <person name="Guerrero F.D."/>
            <person name="Moolhuijzen P."/>
            <person name="Goolsby J.A."/>
            <person name="Tidwell J."/>
            <person name="Bellgard S.E."/>
            <person name="Bellgard M.I."/>
        </authorList>
    </citation>
    <scope>NUCLEOTIDE SEQUENCE</scope>
    <source>
        <tissue evidence="2">Shoot tissue taken approximately 20 cm above the soil surface</tissue>
    </source>
</reference>
<proteinExistence type="predicted"/>
<evidence type="ECO:0000256" key="1">
    <source>
        <dbReference type="SAM" id="Phobius"/>
    </source>
</evidence>
<accession>A0A0A9D3K3</accession>
<keyword evidence="1" id="KW-0472">Membrane</keyword>
<organism evidence="2">
    <name type="scientific">Arundo donax</name>
    <name type="common">Giant reed</name>
    <name type="synonym">Donax arundinaceus</name>
    <dbReference type="NCBI Taxonomy" id="35708"/>
    <lineage>
        <taxon>Eukaryota</taxon>
        <taxon>Viridiplantae</taxon>
        <taxon>Streptophyta</taxon>
        <taxon>Embryophyta</taxon>
        <taxon>Tracheophyta</taxon>
        <taxon>Spermatophyta</taxon>
        <taxon>Magnoliopsida</taxon>
        <taxon>Liliopsida</taxon>
        <taxon>Poales</taxon>
        <taxon>Poaceae</taxon>
        <taxon>PACMAD clade</taxon>
        <taxon>Arundinoideae</taxon>
        <taxon>Arundineae</taxon>
        <taxon>Arundo</taxon>
    </lineage>
</organism>
<sequence length="41" mass="5046">MNQRMPLIYVKLYMYQVRLRLPFNTALAGPFFYFCSNNYFN</sequence>
<feature type="transmembrane region" description="Helical" evidence="1">
    <location>
        <begin position="21"/>
        <end position="40"/>
    </location>
</feature>
<dbReference type="EMBL" id="GBRH01216622">
    <property type="protein sequence ID" value="JAD81273.1"/>
    <property type="molecule type" value="Transcribed_RNA"/>
</dbReference>
<evidence type="ECO:0000313" key="2">
    <source>
        <dbReference type="EMBL" id="JAD81273.1"/>
    </source>
</evidence>